<evidence type="ECO:0000256" key="6">
    <source>
        <dbReference type="ARBA" id="ARBA00022967"/>
    </source>
</evidence>
<evidence type="ECO:0000256" key="3">
    <source>
        <dbReference type="ARBA" id="ARBA00012943"/>
    </source>
</evidence>
<dbReference type="KEGG" id="knv:Pan216_31290"/>
<keyword evidence="7" id="KW-0520">NAD</keyword>
<dbReference type="EMBL" id="CP036279">
    <property type="protein sequence ID" value="QDU62262.1"/>
    <property type="molecule type" value="Genomic_DNA"/>
</dbReference>
<comment type="catalytic activity">
    <reaction evidence="8">
        <text>NAD(+) + NADPH + H(+)(in) = NADH + NADP(+) + H(+)(out)</text>
        <dbReference type="Rhea" id="RHEA:47992"/>
        <dbReference type="ChEBI" id="CHEBI:15378"/>
        <dbReference type="ChEBI" id="CHEBI:57540"/>
        <dbReference type="ChEBI" id="CHEBI:57783"/>
        <dbReference type="ChEBI" id="CHEBI:57945"/>
        <dbReference type="ChEBI" id="CHEBI:58349"/>
        <dbReference type="EC" id="7.1.1.1"/>
    </reaction>
</comment>
<accession>A0A518B5P3</accession>
<keyword evidence="6" id="KW-1278">Translocase</keyword>
<evidence type="ECO:0000313" key="15">
    <source>
        <dbReference type="Proteomes" id="UP000317093"/>
    </source>
</evidence>
<dbReference type="Proteomes" id="UP000317093">
    <property type="component" value="Chromosome"/>
</dbReference>
<dbReference type="Gene3D" id="3.40.50.720">
    <property type="entry name" value="NAD(P)-binding Rossmann-like Domain"/>
    <property type="match status" value="2"/>
</dbReference>
<dbReference type="PROSITE" id="PS00837">
    <property type="entry name" value="ALADH_PNT_2"/>
    <property type="match status" value="1"/>
</dbReference>
<reference evidence="14 15" key="1">
    <citation type="submission" date="2019-02" db="EMBL/GenBank/DDBJ databases">
        <title>Deep-cultivation of Planctomycetes and their phenomic and genomic characterization uncovers novel biology.</title>
        <authorList>
            <person name="Wiegand S."/>
            <person name="Jogler M."/>
            <person name="Boedeker C."/>
            <person name="Pinto D."/>
            <person name="Vollmers J."/>
            <person name="Rivas-Marin E."/>
            <person name="Kohn T."/>
            <person name="Peeters S.H."/>
            <person name="Heuer A."/>
            <person name="Rast P."/>
            <person name="Oberbeckmann S."/>
            <person name="Bunk B."/>
            <person name="Jeske O."/>
            <person name="Meyerdierks A."/>
            <person name="Storesund J.E."/>
            <person name="Kallscheuer N."/>
            <person name="Luecker S."/>
            <person name="Lage O.M."/>
            <person name="Pohl T."/>
            <person name="Merkel B.J."/>
            <person name="Hornburger P."/>
            <person name="Mueller R.-W."/>
            <person name="Bruemmer F."/>
            <person name="Labrenz M."/>
            <person name="Spormann A.M."/>
            <person name="Op den Camp H."/>
            <person name="Overmann J."/>
            <person name="Amann R."/>
            <person name="Jetten M.S.M."/>
            <person name="Mascher T."/>
            <person name="Medema M.H."/>
            <person name="Devos D.P."/>
            <person name="Kaster A.-K."/>
            <person name="Ovreas L."/>
            <person name="Rohde M."/>
            <person name="Galperin M.Y."/>
            <person name="Jogler C."/>
        </authorList>
    </citation>
    <scope>NUCLEOTIDE SEQUENCE [LARGE SCALE GENOMIC DNA]</scope>
    <source>
        <strain evidence="14 15">Pan216</strain>
    </source>
</reference>
<dbReference type="FunFam" id="3.40.50.720:FF:000188">
    <property type="entry name" value="NAD(P) transhydrogenase alpha subunit 1"/>
    <property type="match status" value="1"/>
</dbReference>
<proteinExistence type="inferred from homology"/>
<keyword evidence="4" id="KW-0547">Nucleotide-binding</keyword>
<dbReference type="InterPro" id="IPR036291">
    <property type="entry name" value="NAD(P)-bd_dom_sf"/>
</dbReference>
<dbReference type="CDD" id="cd05304">
    <property type="entry name" value="Rubrum_tdh"/>
    <property type="match status" value="1"/>
</dbReference>
<dbReference type="SUPFAM" id="SSF52283">
    <property type="entry name" value="Formate/glycerate dehydrogenase catalytic domain-like"/>
    <property type="match status" value="1"/>
</dbReference>
<protein>
    <recommendedName>
        <fullName evidence="9">NAD(P) transhydrogenase subunit alpha part 1</fullName>
        <ecNumber evidence="3">7.1.1.1</ecNumber>
    </recommendedName>
    <alternativeName>
        <fullName evidence="11">Nicotinamide nucleotide transhydrogenase subunit alpha 1</fullName>
    </alternativeName>
    <alternativeName>
        <fullName evidence="10">Pyridine nucleotide transhydrogenase subunit alpha 1</fullName>
    </alternativeName>
</protein>
<evidence type="ECO:0000256" key="2">
    <source>
        <dbReference type="ARBA" id="ARBA00005689"/>
    </source>
</evidence>
<dbReference type="EC" id="7.1.1.1" evidence="3"/>
<dbReference type="GO" id="GO:0008750">
    <property type="term" value="F:proton-translocating NAD(P)+ transhydrogenase activity"/>
    <property type="evidence" value="ECO:0007669"/>
    <property type="project" value="UniProtKB-EC"/>
</dbReference>
<evidence type="ECO:0000259" key="12">
    <source>
        <dbReference type="SMART" id="SM01002"/>
    </source>
</evidence>
<comment type="similarity">
    <text evidence="2">Belongs to the AlaDH/PNT family.</text>
</comment>
<evidence type="ECO:0000256" key="9">
    <source>
        <dbReference type="ARBA" id="ARBA00071353"/>
    </source>
</evidence>
<dbReference type="AlphaFoldDB" id="A0A518B5P3"/>
<dbReference type="RefSeq" id="WP_419192546.1">
    <property type="nucleotide sequence ID" value="NZ_CP036279.1"/>
</dbReference>
<dbReference type="SMART" id="SM01002">
    <property type="entry name" value="AlaDh_PNT_C"/>
    <property type="match status" value="1"/>
</dbReference>
<evidence type="ECO:0000256" key="1">
    <source>
        <dbReference type="ARBA" id="ARBA00003943"/>
    </source>
</evidence>
<evidence type="ECO:0000259" key="13">
    <source>
        <dbReference type="SMART" id="SM01003"/>
    </source>
</evidence>
<feature type="domain" description="Alanine dehydrogenase/pyridine nucleotide transhydrogenase NAD(H)-binding" evidence="12">
    <location>
        <begin position="173"/>
        <end position="338"/>
    </location>
</feature>
<keyword evidence="14" id="KW-0560">Oxidoreductase</keyword>
<dbReference type="GO" id="GO:0050661">
    <property type="term" value="F:NADP binding"/>
    <property type="evidence" value="ECO:0007669"/>
    <property type="project" value="TreeGrafter"/>
</dbReference>
<dbReference type="SMART" id="SM01003">
    <property type="entry name" value="AlaDh_PNT_N"/>
    <property type="match status" value="1"/>
</dbReference>
<organism evidence="14 15">
    <name type="scientific">Kolteria novifilia</name>
    <dbReference type="NCBI Taxonomy" id="2527975"/>
    <lineage>
        <taxon>Bacteria</taxon>
        <taxon>Pseudomonadati</taxon>
        <taxon>Planctomycetota</taxon>
        <taxon>Planctomycetia</taxon>
        <taxon>Kolteriales</taxon>
        <taxon>Kolteriaceae</taxon>
        <taxon>Kolteria</taxon>
    </lineage>
</organism>
<evidence type="ECO:0000256" key="8">
    <source>
        <dbReference type="ARBA" id="ARBA00048202"/>
    </source>
</evidence>
<dbReference type="PANTHER" id="PTHR10160:SF19">
    <property type="entry name" value="PROTON-TRANSLOCATING NAD(P)(+) TRANSHYDROGENASE"/>
    <property type="match status" value="1"/>
</dbReference>
<evidence type="ECO:0000256" key="7">
    <source>
        <dbReference type="ARBA" id="ARBA00023027"/>
    </source>
</evidence>
<gene>
    <name evidence="14" type="primary">pntAA</name>
    <name evidence="14" type="ORF">Pan216_31290</name>
</gene>
<evidence type="ECO:0000256" key="11">
    <source>
        <dbReference type="ARBA" id="ARBA00084087"/>
    </source>
</evidence>
<dbReference type="GO" id="GO:0006740">
    <property type="term" value="P:NADPH regeneration"/>
    <property type="evidence" value="ECO:0007669"/>
    <property type="project" value="TreeGrafter"/>
</dbReference>
<keyword evidence="5" id="KW-0521">NADP</keyword>
<dbReference type="PANTHER" id="PTHR10160">
    <property type="entry name" value="NAD(P) TRANSHYDROGENASE"/>
    <property type="match status" value="1"/>
</dbReference>
<dbReference type="InterPro" id="IPR008143">
    <property type="entry name" value="Ala_DH/PNT_CS2"/>
</dbReference>
<dbReference type="SUPFAM" id="SSF51735">
    <property type="entry name" value="NAD(P)-binding Rossmann-fold domains"/>
    <property type="match status" value="1"/>
</dbReference>
<dbReference type="InterPro" id="IPR007698">
    <property type="entry name" value="AlaDH/PNT_NAD(H)-bd"/>
</dbReference>
<evidence type="ECO:0000256" key="4">
    <source>
        <dbReference type="ARBA" id="ARBA00022741"/>
    </source>
</evidence>
<dbReference type="InterPro" id="IPR007886">
    <property type="entry name" value="AlaDH/PNT_N"/>
</dbReference>
<evidence type="ECO:0000256" key="10">
    <source>
        <dbReference type="ARBA" id="ARBA00076996"/>
    </source>
</evidence>
<evidence type="ECO:0000256" key="5">
    <source>
        <dbReference type="ARBA" id="ARBA00022857"/>
    </source>
</evidence>
<comment type="function">
    <text evidence="1">The transhydrogenation between NADH and NADP is coupled to respiration and ATP hydrolysis and functions as a proton pump across the membrane.</text>
</comment>
<name>A0A518B5P3_9BACT</name>
<keyword evidence="15" id="KW-1185">Reference proteome</keyword>
<dbReference type="GO" id="GO:0005886">
    <property type="term" value="C:plasma membrane"/>
    <property type="evidence" value="ECO:0007669"/>
    <property type="project" value="TreeGrafter"/>
</dbReference>
<sequence>MGTLPTLLVANEDSWDDEVHHTQMIVGVPRERGAHELRVAIDPKSVLVLQKLGLEVLVEENAGLLAGFSDDDYRAAGADIVSETGDFLERSQLILGVWPIPMLLEHSRSLRAGQVAIGFLDPLNEPKECAQLAESGLSLIGMELIPRITRAQGMDALSSMATIAGYKAVLIAAVQSPRLFPMLMTAAGTIAPARVFVIGAGVAGLQAIATAKRLGAIVEAYDVRPTAREQVESVGGKFVQLDLDADGTEDAQGYAKQLGEEFYRRQRELMAEVVARSNIVITTAAIPGKQAPLLVTTEMLETMPAGSVIIDLAAARGGNCEASVADETVVVDEVTVMGPTNLPATVPQHASEMYARNLTNLVGLAVKKDVEGFDFSDEVIAESLVTHQGDVVHPVVRSLLGMGELAATSGGES</sequence>
<evidence type="ECO:0000313" key="14">
    <source>
        <dbReference type="EMBL" id="QDU62262.1"/>
    </source>
</evidence>
<dbReference type="NCBIfam" id="NF006942">
    <property type="entry name" value="PRK09424.1"/>
    <property type="match status" value="1"/>
</dbReference>
<dbReference type="Pfam" id="PF05222">
    <property type="entry name" value="AlaDh_PNT_N"/>
    <property type="match status" value="1"/>
</dbReference>
<dbReference type="GO" id="GO:0016491">
    <property type="term" value="F:oxidoreductase activity"/>
    <property type="evidence" value="ECO:0007669"/>
    <property type="project" value="UniProtKB-KW"/>
</dbReference>
<feature type="domain" description="Alanine dehydrogenase/pyridine nucleotide transhydrogenase N-terminal" evidence="13">
    <location>
        <begin position="27"/>
        <end position="164"/>
    </location>
</feature>
<dbReference type="Pfam" id="PF01262">
    <property type="entry name" value="AlaDh_PNT_C"/>
    <property type="match status" value="1"/>
</dbReference>